<protein>
    <submittedName>
        <fullName evidence="1">Uncharacterized protein</fullName>
    </submittedName>
</protein>
<keyword evidence="2" id="KW-1185">Reference proteome</keyword>
<organism evidence="1 2">
    <name type="scientific">Paraburkholderia piptadeniae</name>
    <dbReference type="NCBI Taxonomy" id="1701573"/>
    <lineage>
        <taxon>Bacteria</taxon>
        <taxon>Pseudomonadati</taxon>
        <taxon>Pseudomonadota</taxon>
        <taxon>Betaproteobacteria</taxon>
        <taxon>Burkholderiales</taxon>
        <taxon>Burkholderiaceae</taxon>
        <taxon>Paraburkholderia</taxon>
    </lineage>
</organism>
<accession>A0A1N7S3E4</accession>
<gene>
    <name evidence="1" type="ORF">BN2476_300238</name>
</gene>
<reference evidence="1" key="1">
    <citation type="submission" date="2016-12" db="EMBL/GenBank/DDBJ databases">
        <authorList>
            <person name="Moulin L."/>
        </authorList>
    </citation>
    <scope>NUCLEOTIDE SEQUENCE [LARGE SCALE GENOMIC DNA]</scope>
    <source>
        <strain evidence="1">STM 7183</strain>
    </source>
</reference>
<evidence type="ECO:0000313" key="2">
    <source>
        <dbReference type="Proteomes" id="UP000195569"/>
    </source>
</evidence>
<dbReference type="AlphaFoldDB" id="A0A1N7S3E4"/>
<sequence>MLDDVPLACPALKTLTTHRRRSCASVNFEKALYVARSQEALIGFALDDSIQIRTAPECRWKLECGPQ</sequence>
<proteinExistence type="predicted"/>
<evidence type="ECO:0000313" key="1">
    <source>
        <dbReference type="EMBL" id="SIT41881.1"/>
    </source>
</evidence>
<comment type="caution">
    <text evidence="1">The sequence shown here is derived from an EMBL/GenBank/DDBJ whole genome shotgun (WGS) entry which is preliminary data.</text>
</comment>
<dbReference type="Proteomes" id="UP000195569">
    <property type="component" value="Unassembled WGS sequence"/>
</dbReference>
<dbReference type="EMBL" id="CYGY02000030">
    <property type="protein sequence ID" value="SIT41881.1"/>
    <property type="molecule type" value="Genomic_DNA"/>
</dbReference>
<name>A0A1N7S3E4_9BURK</name>